<organism evidence="2 3">
    <name type="scientific">Microscilla marina ATCC 23134</name>
    <dbReference type="NCBI Taxonomy" id="313606"/>
    <lineage>
        <taxon>Bacteria</taxon>
        <taxon>Pseudomonadati</taxon>
        <taxon>Bacteroidota</taxon>
        <taxon>Cytophagia</taxon>
        <taxon>Cytophagales</taxon>
        <taxon>Microscillaceae</taxon>
        <taxon>Microscilla</taxon>
    </lineage>
</organism>
<feature type="region of interest" description="Disordered" evidence="1">
    <location>
        <begin position="19"/>
        <end position="55"/>
    </location>
</feature>
<reference evidence="2 3" key="1">
    <citation type="submission" date="2007-01" db="EMBL/GenBank/DDBJ databases">
        <authorList>
            <person name="Haygood M."/>
            <person name="Podell S."/>
            <person name="Anderson C."/>
            <person name="Hopkinson B."/>
            <person name="Roe K."/>
            <person name="Barbeau K."/>
            <person name="Gaasterland T."/>
            <person name="Ferriera S."/>
            <person name="Johnson J."/>
            <person name="Kravitz S."/>
            <person name="Beeson K."/>
            <person name="Sutton G."/>
            <person name="Rogers Y.-H."/>
            <person name="Friedman R."/>
            <person name="Frazier M."/>
            <person name="Venter J.C."/>
        </authorList>
    </citation>
    <scope>NUCLEOTIDE SEQUENCE [LARGE SCALE GENOMIC DNA]</scope>
    <source>
        <strain evidence="2 3">ATCC 23134</strain>
    </source>
</reference>
<dbReference type="Proteomes" id="UP000004095">
    <property type="component" value="Unassembled WGS sequence"/>
</dbReference>
<evidence type="ECO:0000313" key="2">
    <source>
        <dbReference type="EMBL" id="EAY25452.1"/>
    </source>
</evidence>
<keyword evidence="3" id="KW-1185">Reference proteome</keyword>
<evidence type="ECO:0000313" key="3">
    <source>
        <dbReference type="Proteomes" id="UP000004095"/>
    </source>
</evidence>
<gene>
    <name evidence="2" type="ORF">M23134_00806</name>
</gene>
<dbReference type="EMBL" id="AAWS01000048">
    <property type="protein sequence ID" value="EAY25452.1"/>
    <property type="molecule type" value="Genomic_DNA"/>
</dbReference>
<dbReference type="AlphaFoldDB" id="A1ZVW9"/>
<evidence type="ECO:0000256" key="1">
    <source>
        <dbReference type="SAM" id="MobiDB-lite"/>
    </source>
</evidence>
<sequence length="55" mass="5985">MKGNKNSIHTPIARTLCHSLEGAHPSDQMIKQLGNTAPHQEGKKKRPLGNQSKVA</sequence>
<accession>A1ZVW9</accession>
<name>A1ZVW9_MICM2</name>
<protein>
    <submittedName>
        <fullName evidence="2">Uncharacterized protein</fullName>
    </submittedName>
</protein>
<comment type="caution">
    <text evidence="2">The sequence shown here is derived from an EMBL/GenBank/DDBJ whole genome shotgun (WGS) entry which is preliminary data.</text>
</comment>
<proteinExistence type="predicted"/>